<dbReference type="EMBL" id="CAJPIN010001773">
    <property type="protein sequence ID" value="CAG2054821.1"/>
    <property type="molecule type" value="Genomic_DNA"/>
</dbReference>
<gene>
    <name evidence="2" type="ORF">TPAB3V08_LOCUS1839</name>
</gene>
<comment type="caution">
    <text evidence="2">The sequence shown here is derived from an EMBL/GenBank/DDBJ whole genome shotgun (WGS) entry which is preliminary data.</text>
</comment>
<accession>A0ABN7NPJ3</accession>
<feature type="region of interest" description="Disordered" evidence="1">
    <location>
        <begin position="1626"/>
        <end position="1646"/>
    </location>
</feature>
<reference evidence="2" key="1">
    <citation type="submission" date="2021-03" db="EMBL/GenBank/DDBJ databases">
        <authorList>
            <person name="Tran Van P."/>
        </authorList>
    </citation>
    <scope>NUCLEOTIDE SEQUENCE</scope>
</reference>
<feature type="region of interest" description="Disordered" evidence="1">
    <location>
        <begin position="1585"/>
        <end position="1613"/>
    </location>
</feature>
<protein>
    <submittedName>
        <fullName evidence="2">Uncharacterized protein</fullName>
    </submittedName>
</protein>
<proteinExistence type="predicted"/>
<feature type="compositionally biased region" description="Polar residues" evidence="1">
    <location>
        <begin position="965"/>
        <end position="980"/>
    </location>
</feature>
<sequence>MAAHRESLSPSTRGSLRPVQSDNIAIKQAFLKQFTLKMCCASARELNLDQGAQRNPRKAEYLMYTLSVAEEKLEEIKEDCVVVMNFPRKLLNHTGKVVAFISPDDGFLECEVKDAKKTVLFSRENIFINGLQALHIVNLRKFLTVDTQVCFDAKLISLVLEDSLWNCKIYKAVVLWVGVRTPISREIQLKTSENKALKKLSDQLVGKEFIQNLKTRVNEPVYVSVKDVVEYVDERDPLLFGTRYITDTLVTVGGFVSSSYGILLLDNQGVKQGVLFHYQDLYINNIKCTSTKPLDEYIKVGKALHCTAGKLKEVHQTGACYKASCVWDGKKPSCNQVFEKFLTSLKETVKLVPGSIRDAIVVAFHPPNTALVVANVNDKLVPLLLFVDQLHPGKDELKLSRDSWIEDYLKVDDTLEVKIAALAGKWTKNRLQLIEEAFKVEKENQNLTKLVTLWKLELKKSFDFKEAYTFYGFNFFSGDSGVDASLNNRLTQESYCEETPPLPLPLQTNITKEMSEIESKIKAAVETAQTKDPCMGAVTESELIIPHVLENHNWHSFNVGTHNTAETHTRDEYISLRNVQNNEKAEEKIIYSMEQSTSSNNEENGRLSDNTHLEYKGVVDSVSKVSGTILFKINNQMSKALFYKSKVVIDGCPISKGNNLCDLISLGTPVTFSVEPYSLNNISYRAAAVVVTSDNPNPAHESNGNVESSDKTETDKSQASNLQPFDAKLEVDMSNAETTLAGILGLSNEFIKNFDGQSVRLPGLDQTINNMNLKVQTMSDAMQKLTQGELYQVVADIFKDCENDFMIGDVLKVNHSQTLSQNIEENSCEKPQLSVSPCLVTDNIPKSEYLDSLSETILLSENNINLESGNQCGSEPCKLTSQEKIVDEITHQYMTHTEEIDDCPWCDITSKYDMSKETLNFLNLPSNNVLSLTHKCVSSQDKETIFDLPSPLYDTRQGYLHHNHNSATKENSPVNEQTCNKPEPLHTEEAPTEQDTQTSPCQELRKQETKPISKKNTSTCAKMEATVGKTENKVKIPEQFPCLTDAKKEPVTSSKDKKLKKSSTPVDNTGFTIQLKGQPGKVKEISEDGGTIELIIAEKVLQVVFKKDAVHFPKKNTGGSLVDFLPVGKEVFFDGEDIRHRVDLGCPGIYVSSVYTGKRPKKLAAYKEMRVPVTFSDKKDLLLQGKAYQGVVSEVRPPMAFVAKVKHESSYYSVFVFSLNFSPGKNANKLVDGESVKLFIDVGDSVFVTVQKADNNKEFEWVATEAWTETNKYNRPWTKESVFSWDKSKCPEPECAFKGTVTKIMPDRGILESSGNLIYFNRKNAFLFGICLESFDLTNIFFKDEELQFDYFPMEKDLEAENGNLEEIICAQAWFGSRAAPDSCDTLARTMFDLDCYCKSRNLDTLLLTALINELGKMREHIEANTKESKSELEACCDSYSEEELEDEGKVTHYLETDKVDKTGKEVSTNMANMDQEVSKPKAGDEFVLVEKVIHSSVPTSGSTFVNGLFSPKDSGEIVSTNGSKHWRNACETMGGESKNIILHDYKHNSGLYFSENIIEVKHLEENYETKSNALGAIKKHTIGDSTSKETSSKFKRKQKPVISQGEKRHSLKDTVKELKHFQAKFKMDSTEPSQDQSNSDPTVEEPIEVSSSYLETHTKMKSPLCTESSHSAILSNVVEKQAIVGSPDQSKGETSELQVNSNVNFKFNSDTKEFLQSCVREVMKDKEGSKILLEEPMEVYWQYMIEEAKAHMKHSVCRNVPRGRRDTLEMHNPAAPEGCGSHCPLNRKETDTKYINKGTQTVSTGMILYLTLTHRSKRPGFGSQQS</sequence>
<organism evidence="2 3">
    <name type="scientific">Timema podura</name>
    <name type="common">Walking stick</name>
    <dbReference type="NCBI Taxonomy" id="61482"/>
    <lineage>
        <taxon>Eukaryota</taxon>
        <taxon>Metazoa</taxon>
        <taxon>Ecdysozoa</taxon>
        <taxon>Arthropoda</taxon>
        <taxon>Hexapoda</taxon>
        <taxon>Insecta</taxon>
        <taxon>Pterygota</taxon>
        <taxon>Neoptera</taxon>
        <taxon>Polyneoptera</taxon>
        <taxon>Phasmatodea</taxon>
        <taxon>Timematodea</taxon>
        <taxon>Timematoidea</taxon>
        <taxon>Timematidae</taxon>
        <taxon>Timema</taxon>
    </lineage>
</organism>
<feature type="region of interest" description="Disordered" evidence="1">
    <location>
        <begin position="963"/>
        <end position="1015"/>
    </location>
</feature>
<feature type="region of interest" description="Disordered" evidence="1">
    <location>
        <begin position="694"/>
        <end position="720"/>
    </location>
</feature>
<evidence type="ECO:0000256" key="1">
    <source>
        <dbReference type="SAM" id="MobiDB-lite"/>
    </source>
</evidence>
<dbReference type="Proteomes" id="UP001153148">
    <property type="component" value="Unassembled WGS sequence"/>
</dbReference>
<evidence type="ECO:0000313" key="2">
    <source>
        <dbReference type="EMBL" id="CAG2054821.1"/>
    </source>
</evidence>
<keyword evidence="3" id="KW-1185">Reference proteome</keyword>
<feature type="compositionally biased region" description="Polar residues" evidence="1">
    <location>
        <begin position="694"/>
        <end position="707"/>
    </location>
</feature>
<name>A0ABN7NPJ3_TIMPD</name>
<evidence type="ECO:0000313" key="3">
    <source>
        <dbReference type="Proteomes" id="UP001153148"/>
    </source>
</evidence>
<feature type="compositionally biased region" description="Polar residues" evidence="1">
    <location>
        <begin position="1631"/>
        <end position="1642"/>
    </location>
</feature>